<dbReference type="Proteomes" id="UP000095230">
    <property type="component" value="Unassembled WGS sequence"/>
</dbReference>
<keyword evidence="1" id="KW-0732">Signal</keyword>
<protein>
    <submittedName>
        <fullName evidence="3">FMN-binding protein</fullName>
    </submittedName>
</protein>
<evidence type="ECO:0000313" key="5">
    <source>
        <dbReference type="Proteomes" id="UP000095230"/>
    </source>
</evidence>
<dbReference type="InterPro" id="IPR007329">
    <property type="entry name" value="FMN-bd"/>
</dbReference>
<dbReference type="Pfam" id="PF04205">
    <property type="entry name" value="FMN_bind"/>
    <property type="match status" value="1"/>
</dbReference>
<dbReference type="AlphaFoldDB" id="A0A1E5IUI0"/>
<dbReference type="EMBL" id="MCBT01000024">
    <property type="protein sequence ID" value="OEG74251.1"/>
    <property type="molecule type" value="Genomic_DNA"/>
</dbReference>
<dbReference type="SMART" id="SM00900">
    <property type="entry name" value="FMN_bind"/>
    <property type="match status" value="1"/>
</dbReference>
<evidence type="ECO:0000313" key="4">
    <source>
        <dbReference type="EMBL" id="OEG74267.1"/>
    </source>
</evidence>
<dbReference type="GO" id="GO:0010181">
    <property type="term" value="F:FMN binding"/>
    <property type="evidence" value="ECO:0007669"/>
    <property type="project" value="InterPro"/>
</dbReference>
<feature type="chain" id="PRO_5014268555" evidence="1">
    <location>
        <begin position="35"/>
        <end position="185"/>
    </location>
</feature>
<feature type="signal peptide" evidence="1">
    <location>
        <begin position="1"/>
        <end position="34"/>
    </location>
</feature>
<organism evidence="3 5">
    <name type="scientific">Shewanella colwelliana</name>
    <name type="common">Alteromonas colwelliana</name>
    <dbReference type="NCBI Taxonomy" id="23"/>
    <lineage>
        <taxon>Bacteria</taxon>
        <taxon>Pseudomonadati</taxon>
        <taxon>Pseudomonadota</taxon>
        <taxon>Gammaproteobacteria</taxon>
        <taxon>Alteromonadales</taxon>
        <taxon>Shewanellaceae</taxon>
        <taxon>Shewanella</taxon>
    </lineage>
</organism>
<sequence length="185" mass="21065">MVTYFHHIIAELNMKSITLACASILLCFSLQSQADNTYQTTEDFIASAFNSVAPKANVLWLDSESKKVIEEILAHKFNKMRVRYWQQPQQTVWILEEIGKESPITVGIHVKDSAIVQTKVLVYRESRGDEVRHDFFTDQFKAATLTANYQLDKHIDGITGATLSVRALTKLSRIALYLDQQINSQ</sequence>
<name>A0A1E5IUI0_SHECO</name>
<feature type="domain" description="FMN-binding" evidence="2">
    <location>
        <begin position="99"/>
        <end position="179"/>
    </location>
</feature>
<dbReference type="EMBL" id="MCBT01000024">
    <property type="protein sequence ID" value="OEG74267.1"/>
    <property type="molecule type" value="Genomic_DNA"/>
</dbReference>
<evidence type="ECO:0000259" key="2">
    <source>
        <dbReference type="SMART" id="SM00900"/>
    </source>
</evidence>
<dbReference type="GO" id="GO:0016020">
    <property type="term" value="C:membrane"/>
    <property type="evidence" value="ECO:0007669"/>
    <property type="project" value="InterPro"/>
</dbReference>
<dbReference type="STRING" id="23.BEL05_01260"/>
<proteinExistence type="predicted"/>
<evidence type="ECO:0000256" key="1">
    <source>
        <dbReference type="SAM" id="SignalP"/>
    </source>
</evidence>
<reference evidence="3 5" key="1">
    <citation type="submission" date="2016-07" db="EMBL/GenBank/DDBJ databases">
        <title>Whole-genome of two Shewanella species isolated from a digestive organ of sea cucumber Apostichopus japonicus Selenka 1867.</title>
        <authorList>
            <person name="Hong H.-H."/>
            <person name="Choi H."/>
            <person name="Cheon S."/>
            <person name="Oh J.-S."/>
            <person name="Lee H.-G."/>
            <person name="Park C."/>
        </authorList>
    </citation>
    <scope>NUCLEOTIDE SEQUENCE [LARGE SCALE GENOMIC DNA]</scope>
    <source>
        <strain evidence="3 5">CSB03KR</strain>
    </source>
</reference>
<comment type="caution">
    <text evidence="3">The sequence shown here is derived from an EMBL/GenBank/DDBJ whole genome shotgun (WGS) entry which is preliminary data.</text>
</comment>
<gene>
    <name evidence="3" type="ORF">BEL05_01260</name>
    <name evidence="4" type="ORF">BEL05_01345</name>
</gene>
<evidence type="ECO:0000313" key="3">
    <source>
        <dbReference type="EMBL" id="OEG74251.1"/>
    </source>
</evidence>
<accession>A0A1E5IUI0</accession>